<feature type="region of interest" description="Disordered" evidence="1">
    <location>
        <begin position="1"/>
        <end position="76"/>
    </location>
</feature>
<protein>
    <submittedName>
        <fullName evidence="2">Uncharacterized protein</fullName>
    </submittedName>
</protein>
<feature type="compositionally biased region" description="Basic and acidic residues" evidence="1">
    <location>
        <begin position="11"/>
        <end position="30"/>
    </location>
</feature>
<comment type="caution">
    <text evidence="2">The sequence shown here is derived from an EMBL/GenBank/DDBJ whole genome shotgun (WGS) entry which is preliminary data.</text>
</comment>
<evidence type="ECO:0000313" key="2">
    <source>
        <dbReference type="EMBL" id="TQF09574.1"/>
    </source>
</evidence>
<dbReference type="AlphaFoldDB" id="A0A540WMC8"/>
<evidence type="ECO:0000256" key="1">
    <source>
        <dbReference type="SAM" id="MobiDB-lite"/>
    </source>
</evidence>
<dbReference type="Proteomes" id="UP000315369">
    <property type="component" value="Unassembled WGS sequence"/>
</dbReference>
<proteinExistence type="predicted"/>
<dbReference type="OrthoDB" id="5511322at2"/>
<organism evidence="2 3">
    <name type="scientific">Myxococcus llanfairpwllgwyngyllgogerychwyrndrobwllllantysiliogogogochensis</name>
    <dbReference type="NCBI Taxonomy" id="2590453"/>
    <lineage>
        <taxon>Bacteria</taxon>
        <taxon>Pseudomonadati</taxon>
        <taxon>Myxococcota</taxon>
        <taxon>Myxococcia</taxon>
        <taxon>Myxococcales</taxon>
        <taxon>Cystobacterineae</taxon>
        <taxon>Myxococcaceae</taxon>
        <taxon>Myxococcus</taxon>
    </lineage>
</organism>
<evidence type="ECO:0000313" key="3">
    <source>
        <dbReference type="Proteomes" id="UP000315369"/>
    </source>
</evidence>
<sequence>VGGVLGGGGCERQEDKVSTRTPSADDREVRSALFRDLVASRERAPDPEALKGLDAQGRTGQGGSGRPAPTGSVSGRVEWVGDNELLIRDSGGQERDVEVTSDTLLRLNGKPVGLASMREGDSVEVTYDDGPGGWVARDVEVVIAQEPLIPTERELRARERDKASSRP</sequence>
<dbReference type="RefSeq" id="WP_141648608.1">
    <property type="nucleotide sequence ID" value="NZ_VIFM01000331.1"/>
</dbReference>
<feature type="compositionally biased region" description="Basic and acidic residues" evidence="1">
    <location>
        <begin position="38"/>
        <end position="51"/>
    </location>
</feature>
<name>A0A540WMC8_9BACT</name>
<reference evidence="2 3" key="1">
    <citation type="submission" date="2019-06" db="EMBL/GenBank/DDBJ databases">
        <authorList>
            <person name="Livingstone P."/>
            <person name="Whitworth D."/>
        </authorList>
    </citation>
    <scope>NUCLEOTIDE SEQUENCE [LARGE SCALE GENOMIC DNA]</scope>
    <source>
        <strain evidence="2 3">AM401</strain>
    </source>
</reference>
<accession>A0A540WMC8</accession>
<gene>
    <name evidence="2" type="ORF">FJV41_43930</name>
</gene>
<feature type="compositionally biased region" description="Gly residues" evidence="1">
    <location>
        <begin position="1"/>
        <end position="10"/>
    </location>
</feature>
<dbReference type="EMBL" id="VIFM01000331">
    <property type="protein sequence ID" value="TQF09574.1"/>
    <property type="molecule type" value="Genomic_DNA"/>
</dbReference>
<feature type="non-terminal residue" evidence="2">
    <location>
        <position position="1"/>
    </location>
</feature>
<keyword evidence="3" id="KW-1185">Reference proteome</keyword>